<evidence type="ECO:0000256" key="2">
    <source>
        <dbReference type="ARBA" id="ARBA00004906"/>
    </source>
</evidence>
<keyword evidence="4" id="KW-0808">Transferase</keyword>
<name>S7MFU3_MYOBR</name>
<keyword evidence="6" id="KW-0863">Zinc-finger</keyword>
<feature type="region of interest" description="Disordered" evidence="9">
    <location>
        <begin position="234"/>
        <end position="284"/>
    </location>
</feature>
<evidence type="ECO:0000256" key="1">
    <source>
        <dbReference type="ARBA" id="ARBA00000900"/>
    </source>
</evidence>
<dbReference type="PANTHER" id="PTHR14471">
    <property type="entry name" value="MARCH7/10 E3 UBIQUITIN PROTEIN LIGASE FAMILY MEMBER"/>
    <property type="match status" value="1"/>
</dbReference>
<feature type="compositionally biased region" description="Basic and acidic residues" evidence="9">
    <location>
        <begin position="251"/>
        <end position="260"/>
    </location>
</feature>
<dbReference type="InterPro" id="IPR042583">
    <property type="entry name" value="MARCH10_RING_CH-C4HC3"/>
</dbReference>
<feature type="region of interest" description="Disordered" evidence="9">
    <location>
        <begin position="489"/>
        <end position="562"/>
    </location>
</feature>
<dbReference type="Proteomes" id="UP000052978">
    <property type="component" value="Unassembled WGS sequence"/>
</dbReference>
<evidence type="ECO:0000313" key="12">
    <source>
        <dbReference type="Proteomes" id="UP000052978"/>
    </source>
</evidence>
<feature type="region of interest" description="Disordered" evidence="9">
    <location>
        <begin position="345"/>
        <end position="467"/>
    </location>
</feature>
<dbReference type="InterPro" id="IPR013083">
    <property type="entry name" value="Znf_RING/FYVE/PHD"/>
</dbReference>
<evidence type="ECO:0000256" key="6">
    <source>
        <dbReference type="ARBA" id="ARBA00022771"/>
    </source>
</evidence>
<feature type="compositionally biased region" description="Basic and acidic residues" evidence="9">
    <location>
        <begin position="412"/>
        <end position="445"/>
    </location>
</feature>
<dbReference type="EMBL" id="KE161298">
    <property type="protein sequence ID" value="EPQ02954.1"/>
    <property type="molecule type" value="Genomic_DNA"/>
</dbReference>
<dbReference type="InterPro" id="IPR011016">
    <property type="entry name" value="Znf_RING-CH"/>
</dbReference>
<dbReference type="PROSITE" id="PS51292">
    <property type="entry name" value="ZF_RING_CH"/>
    <property type="match status" value="1"/>
</dbReference>
<dbReference type="CDD" id="cd16813">
    <property type="entry name" value="RING_CH-C4HC3_MARCH10"/>
    <property type="match status" value="1"/>
</dbReference>
<dbReference type="Pfam" id="PF12906">
    <property type="entry name" value="RINGv"/>
    <property type="match status" value="1"/>
</dbReference>
<feature type="compositionally biased region" description="Polar residues" evidence="9">
    <location>
        <begin position="524"/>
        <end position="542"/>
    </location>
</feature>
<evidence type="ECO:0000256" key="3">
    <source>
        <dbReference type="ARBA" id="ARBA00012483"/>
    </source>
</evidence>
<evidence type="ECO:0000256" key="8">
    <source>
        <dbReference type="ARBA" id="ARBA00022833"/>
    </source>
</evidence>
<dbReference type="PANTHER" id="PTHR14471:SF5">
    <property type="entry name" value="E3 UBIQUITIN-PROTEIN LIGASE MARCHF10-RELATED"/>
    <property type="match status" value="1"/>
</dbReference>
<feature type="compositionally biased region" description="Basic and acidic residues" evidence="9">
    <location>
        <begin position="76"/>
        <end position="86"/>
    </location>
</feature>
<proteinExistence type="predicted"/>
<keyword evidence="8" id="KW-0862">Zinc</keyword>
<protein>
    <recommendedName>
        <fullName evidence="3">RING-type E3 ubiquitin transferase</fullName>
        <ecNumber evidence="3">2.3.2.27</ecNumber>
    </recommendedName>
</protein>
<evidence type="ECO:0000259" key="10">
    <source>
        <dbReference type="PROSITE" id="PS51292"/>
    </source>
</evidence>
<dbReference type="GO" id="GO:0008270">
    <property type="term" value="F:zinc ion binding"/>
    <property type="evidence" value="ECO:0007669"/>
    <property type="project" value="UniProtKB-KW"/>
</dbReference>
<feature type="region of interest" description="Disordered" evidence="9">
    <location>
        <begin position="76"/>
        <end position="213"/>
    </location>
</feature>
<dbReference type="GO" id="GO:0061630">
    <property type="term" value="F:ubiquitin protein ligase activity"/>
    <property type="evidence" value="ECO:0007669"/>
    <property type="project" value="UniProtKB-EC"/>
</dbReference>
<comment type="catalytic activity">
    <reaction evidence="1">
        <text>S-ubiquitinyl-[E2 ubiquitin-conjugating enzyme]-L-cysteine + [acceptor protein]-L-lysine = [E2 ubiquitin-conjugating enzyme]-L-cysteine + N(6)-ubiquitinyl-[acceptor protein]-L-lysine.</text>
        <dbReference type="EC" id="2.3.2.27"/>
    </reaction>
</comment>
<keyword evidence="5" id="KW-0479">Metal-binding</keyword>
<dbReference type="eggNOG" id="KOG1609">
    <property type="taxonomic scope" value="Eukaryota"/>
</dbReference>
<organism evidence="11 12">
    <name type="scientific">Myotis brandtii</name>
    <name type="common">Brandt's bat</name>
    <dbReference type="NCBI Taxonomy" id="109478"/>
    <lineage>
        <taxon>Eukaryota</taxon>
        <taxon>Metazoa</taxon>
        <taxon>Chordata</taxon>
        <taxon>Craniata</taxon>
        <taxon>Vertebrata</taxon>
        <taxon>Euteleostomi</taxon>
        <taxon>Mammalia</taxon>
        <taxon>Eutheria</taxon>
        <taxon>Laurasiatheria</taxon>
        <taxon>Chiroptera</taxon>
        <taxon>Yangochiroptera</taxon>
        <taxon>Vespertilionidae</taxon>
        <taxon>Myotis</taxon>
    </lineage>
</organism>
<gene>
    <name evidence="11" type="ORF">D623_10031090</name>
</gene>
<dbReference type="SMART" id="SM00744">
    <property type="entry name" value="RINGv"/>
    <property type="match status" value="1"/>
</dbReference>
<dbReference type="SUPFAM" id="SSF57850">
    <property type="entry name" value="RING/U-box"/>
    <property type="match status" value="1"/>
</dbReference>
<feature type="compositionally biased region" description="Polar residues" evidence="9">
    <location>
        <begin position="496"/>
        <end position="508"/>
    </location>
</feature>
<sequence length="845" mass="94564">MFNDHVRPRMLSKLSYSELEDQPANETLGQTCRGLRIMLHEARDRQKFLSDAQSLRDMQHKVEAEYQACLRGQEYRRDSNEKKRDQFGGQETNVERSRLLNGSSSKQSDSEEDLLAQPIKNSAMNFDSRLPAIDQTSVKQKHKSTMTARQPEKVGSSKPSPAAPPPQILSRKRRPNLGRMTVSPDMHSPRGAGDRSRQKSQLPGKAPALWGADAVQREGPMWASDTKLKRPILERRNLVPSSQPLAMSKNASERARKGDPRTLSQNEPHPALSQAFPGMNSPRVLSEALGPPLFTTTMGGSRRVPFRFRDEDFYSMLSLSHGDEDDDTEEEIHAEEELLLLGMHSSRSPSNHKRSQFLGTQAKNKNCKENPENCRANSVRNESSHGSLGISNVKEPVREQPSVGQRMFQDPRLPDGESTKEKDSGDSENEKKTFRSQDTKFKPNLDDDLNAENVFSDPASLEDRPGTHDYEREWQTHLNSSSTSLDYFVSGRPTAPRSSINSSYNTPGSLMHSAPREDIPGDLSMTSTLVHSSDSEGNSRFNVRQPLSPIRNRNPSASAEDHSYFPVNSAHEFGVRGAEANPLTSQSQRASVHTEDLLLNSQSSMPLAEPSGSFPSRMNLQGHLLVPGSLQENMPFTFFAVSDFSNQSGNGDRRAVFGFIDEKEATKEKADPEKLKKLQESLLEEDSEEEGDLCRICQIAGGSPTNPLLEPCGCVGSLQFVHQECLKKWLKVKITSGANLGAVKTCEMCKQGLLVDLDDFNMTEFYQKHQQSRLQNELMNSGLYLVLLLHLYEQRFAELMRLNYSRVGRERGKGCRLWVTPRSWAVAHDPQGTEPTKEAVPEFGE</sequence>
<keyword evidence="7" id="KW-0833">Ubl conjugation pathway</keyword>
<evidence type="ECO:0000256" key="9">
    <source>
        <dbReference type="SAM" id="MobiDB-lite"/>
    </source>
</evidence>
<dbReference type="Gene3D" id="3.30.40.10">
    <property type="entry name" value="Zinc/RING finger domain, C3HC4 (zinc finger)"/>
    <property type="match status" value="1"/>
</dbReference>
<dbReference type="AlphaFoldDB" id="S7MFU3"/>
<dbReference type="EC" id="2.3.2.27" evidence="3"/>
<feature type="domain" description="RING-CH-type" evidence="10">
    <location>
        <begin position="686"/>
        <end position="756"/>
    </location>
</feature>
<comment type="pathway">
    <text evidence="2">Protein modification; protein ubiquitination.</text>
</comment>
<accession>S7MFU3</accession>
<dbReference type="InterPro" id="IPR052297">
    <property type="entry name" value="RING-CH-type_E3_ubiq-ligase"/>
</dbReference>
<feature type="compositionally biased region" description="Polar residues" evidence="9">
    <location>
        <begin position="375"/>
        <end position="390"/>
    </location>
</feature>
<keyword evidence="12" id="KW-1185">Reference proteome</keyword>
<evidence type="ECO:0000313" key="11">
    <source>
        <dbReference type="EMBL" id="EPQ02954.1"/>
    </source>
</evidence>
<evidence type="ECO:0000256" key="7">
    <source>
        <dbReference type="ARBA" id="ARBA00022786"/>
    </source>
</evidence>
<evidence type="ECO:0000256" key="5">
    <source>
        <dbReference type="ARBA" id="ARBA00022723"/>
    </source>
</evidence>
<reference evidence="11 12" key="1">
    <citation type="journal article" date="2013" name="Nat. Commun.">
        <title>Genome analysis reveals insights into physiology and longevity of the Brandt's bat Myotis brandtii.</title>
        <authorList>
            <person name="Seim I."/>
            <person name="Fang X."/>
            <person name="Xiong Z."/>
            <person name="Lobanov A.V."/>
            <person name="Huang Z."/>
            <person name="Ma S."/>
            <person name="Feng Y."/>
            <person name="Turanov A.A."/>
            <person name="Zhu Y."/>
            <person name="Lenz T.L."/>
            <person name="Gerashchenko M.V."/>
            <person name="Fan D."/>
            <person name="Hee Yim S."/>
            <person name="Yao X."/>
            <person name="Jordan D."/>
            <person name="Xiong Y."/>
            <person name="Ma Y."/>
            <person name="Lyapunov A.N."/>
            <person name="Chen G."/>
            <person name="Kulakova O.I."/>
            <person name="Sun Y."/>
            <person name="Lee S.G."/>
            <person name="Bronson R.T."/>
            <person name="Moskalev A.A."/>
            <person name="Sunyaev S.R."/>
            <person name="Zhang G."/>
            <person name="Krogh A."/>
            <person name="Wang J."/>
            <person name="Gladyshev V.N."/>
        </authorList>
    </citation>
    <scope>NUCLEOTIDE SEQUENCE [LARGE SCALE GENOMIC DNA]</scope>
</reference>
<evidence type="ECO:0000256" key="4">
    <source>
        <dbReference type="ARBA" id="ARBA00022679"/>
    </source>
</evidence>